<comment type="catalytic activity">
    <reaction evidence="5">
        <text>O-phospho-L-seryl-[protein] + H2O = L-seryl-[protein] + phosphate</text>
        <dbReference type="Rhea" id="RHEA:20629"/>
        <dbReference type="Rhea" id="RHEA-COMP:9863"/>
        <dbReference type="Rhea" id="RHEA-COMP:11604"/>
        <dbReference type="ChEBI" id="CHEBI:15377"/>
        <dbReference type="ChEBI" id="CHEBI:29999"/>
        <dbReference type="ChEBI" id="CHEBI:43474"/>
        <dbReference type="ChEBI" id="CHEBI:83421"/>
        <dbReference type="EC" id="3.1.3.16"/>
    </reaction>
</comment>
<keyword evidence="3" id="KW-0904">Protein phosphatase</keyword>
<evidence type="ECO:0000256" key="1">
    <source>
        <dbReference type="ARBA" id="ARBA00022723"/>
    </source>
</evidence>
<dbReference type="GeneID" id="85492728"/>
<evidence type="ECO:0000256" key="7">
    <source>
        <dbReference type="RuleBase" id="RU004273"/>
    </source>
</evidence>
<evidence type="ECO:0000313" key="9">
    <source>
        <dbReference type="EMBL" id="BEI88857.1"/>
    </source>
</evidence>
<dbReference type="PANTHER" id="PTHR45619">
    <property type="entry name" value="SERINE/THREONINE-PROTEIN PHOSPHATASE PP2A-RELATED"/>
    <property type="match status" value="1"/>
</dbReference>
<organism evidence="9 10">
    <name type="scientific">Cutaneotrichosporon cavernicola</name>
    <dbReference type="NCBI Taxonomy" id="279322"/>
    <lineage>
        <taxon>Eukaryota</taxon>
        <taxon>Fungi</taxon>
        <taxon>Dikarya</taxon>
        <taxon>Basidiomycota</taxon>
        <taxon>Agaricomycotina</taxon>
        <taxon>Tremellomycetes</taxon>
        <taxon>Trichosporonales</taxon>
        <taxon>Trichosporonaceae</taxon>
        <taxon>Cutaneotrichosporon</taxon>
    </lineage>
</organism>
<dbReference type="Pfam" id="PF00149">
    <property type="entry name" value="Metallophos"/>
    <property type="match status" value="1"/>
</dbReference>
<dbReference type="AlphaFoldDB" id="A0AA48I3U4"/>
<dbReference type="InterPro" id="IPR006186">
    <property type="entry name" value="Ser/Thr-sp_prot-phosphatase"/>
</dbReference>
<dbReference type="PROSITE" id="PS00125">
    <property type="entry name" value="SER_THR_PHOSPHATASE"/>
    <property type="match status" value="1"/>
</dbReference>
<dbReference type="InterPro" id="IPR004843">
    <property type="entry name" value="Calcineurin-like_PHP"/>
</dbReference>
<keyword evidence="2 7" id="KW-0378">Hydrolase</keyword>
<comment type="catalytic activity">
    <reaction evidence="6 7">
        <text>O-phospho-L-threonyl-[protein] + H2O = L-threonyl-[protein] + phosphate</text>
        <dbReference type="Rhea" id="RHEA:47004"/>
        <dbReference type="Rhea" id="RHEA-COMP:11060"/>
        <dbReference type="Rhea" id="RHEA-COMP:11605"/>
        <dbReference type="ChEBI" id="CHEBI:15377"/>
        <dbReference type="ChEBI" id="CHEBI:30013"/>
        <dbReference type="ChEBI" id="CHEBI:43474"/>
        <dbReference type="ChEBI" id="CHEBI:61977"/>
        <dbReference type="EC" id="3.1.3.16"/>
    </reaction>
</comment>
<accession>A0AA48I3U4</accession>
<evidence type="ECO:0000313" key="10">
    <source>
        <dbReference type="Proteomes" id="UP001233271"/>
    </source>
</evidence>
<proteinExistence type="inferred from homology"/>
<comment type="similarity">
    <text evidence="7">Belongs to the PPP phosphatase family.</text>
</comment>
<keyword evidence="10" id="KW-1185">Reference proteome</keyword>
<evidence type="ECO:0000256" key="5">
    <source>
        <dbReference type="ARBA" id="ARBA00047761"/>
    </source>
</evidence>
<reference evidence="9" key="1">
    <citation type="journal article" date="2023" name="BMC Genomics">
        <title>Chromosome-level genome assemblies of Cutaneotrichosporon spp. (Trichosporonales, Basidiomycota) reveal imbalanced evolution between nucleotide sequences and chromosome synteny.</title>
        <authorList>
            <person name="Kobayashi Y."/>
            <person name="Kayamori A."/>
            <person name="Aoki K."/>
            <person name="Shiwa Y."/>
            <person name="Matsutani M."/>
            <person name="Fujita N."/>
            <person name="Sugita T."/>
            <person name="Iwasaki W."/>
            <person name="Tanaka N."/>
            <person name="Takashima M."/>
        </authorList>
    </citation>
    <scope>NUCLEOTIDE SEQUENCE</scope>
    <source>
        <strain evidence="9">HIS019</strain>
    </source>
</reference>
<dbReference type="InterPro" id="IPR047129">
    <property type="entry name" value="PPA2-like"/>
</dbReference>
<evidence type="ECO:0000256" key="2">
    <source>
        <dbReference type="ARBA" id="ARBA00022801"/>
    </source>
</evidence>
<protein>
    <recommendedName>
        <fullName evidence="7">Serine/threonine-protein phosphatase</fullName>
        <ecNumber evidence="7">3.1.3.16</ecNumber>
    </recommendedName>
</protein>
<evidence type="ECO:0000256" key="4">
    <source>
        <dbReference type="ARBA" id="ARBA00023211"/>
    </source>
</evidence>
<dbReference type="CDD" id="cd07415">
    <property type="entry name" value="MPP_PP2A_PP4_PP6"/>
    <property type="match status" value="1"/>
</dbReference>
<feature type="domain" description="Serine/threonine specific protein phosphatases" evidence="8">
    <location>
        <begin position="109"/>
        <end position="114"/>
    </location>
</feature>
<dbReference type="FunFam" id="3.60.21.10:FF:000005">
    <property type="entry name" value="Serine/threonine-protein phosphatase"/>
    <property type="match status" value="1"/>
</dbReference>
<dbReference type="PRINTS" id="PR00114">
    <property type="entry name" value="STPHPHTASE"/>
</dbReference>
<sequence>MASDLDKQIEQLRRCEIIPEAAVKDLCIKAKEILMDEGNIQYVDSPVTICGDIHGQFFDLMELFKIGGQCPETNYIFMGDFVDRGFYSVETFLLLLILKVRYPDRITLIRGNHESRQITQVYGFYDECQRKYGSSNVWRYCTDVFDFLSLAAVVDGRILCVHGGLSPQLLRLDQIRGIDRKQEVPHEGVFCDLLWSDPDEIQGWGMSPRGAGFLFGGDVVDTFCHTNDIELIARAHQLVMEGYKLMFNQKIVTVWSAPNYCYRCGNVASILELNEDLRQEYKVFEAAQPDVKSVPQKRPAMLEYFL</sequence>
<dbReference type="Proteomes" id="UP001233271">
    <property type="component" value="Chromosome 2"/>
</dbReference>
<gene>
    <name evidence="9" type="primary">PPH3</name>
    <name evidence="9" type="ORF">CcaverHIS019_0202190</name>
</gene>
<keyword evidence="4" id="KW-0464">Manganese</keyword>
<dbReference type="SUPFAM" id="SSF56300">
    <property type="entry name" value="Metallo-dependent phosphatases"/>
    <property type="match status" value="1"/>
</dbReference>
<evidence type="ECO:0000256" key="3">
    <source>
        <dbReference type="ARBA" id="ARBA00022912"/>
    </source>
</evidence>
<dbReference type="GO" id="GO:0004722">
    <property type="term" value="F:protein serine/threonine phosphatase activity"/>
    <property type="evidence" value="ECO:0007669"/>
    <property type="project" value="UniProtKB-EC"/>
</dbReference>
<dbReference type="SMART" id="SM00156">
    <property type="entry name" value="PP2Ac"/>
    <property type="match status" value="1"/>
</dbReference>
<name>A0AA48I3U4_9TREE</name>
<evidence type="ECO:0000259" key="8">
    <source>
        <dbReference type="PROSITE" id="PS00125"/>
    </source>
</evidence>
<dbReference type="EMBL" id="AP028213">
    <property type="protein sequence ID" value="BEI88857.1"/>
    <property type="molecule type" value="Genomic_DNA"/>
</dbReference>
<evidence type="ECO:0000256" key="6">
    <source>
        <dbReference type="ARBA" id="ARBA00048336"/>
    </source>
</evidence>
<dbReference type="InterPro" id="IPR029052">
    <property type="entry name" value="Metallo-depent_PP-like"/>
</dbReference>
<dbReference type="GO" id="GO:0046872">
    <property type="term" value="F:metal ion binding"/>
    <property type="evidence" value="ECO:0007669"/>
    <property type="project" value="UniProtKB-KW"/>
</dbReference>
<keyword evidence="1" id="KW-0479">Metal-binding</keyword>
<dbReference type="KEGG" id="ccac:CcaHIS019_0202190"/>
<dbReference type="RefSeq" id="XP_060454123.1">
    <property type="nucleotide sequence ID" value="XM_060597206.1"/>
</dbReference>
<dbReference type="Gene3D" id="3.60.21.10">
    <property type="match status" value="1"/>
</dbReference>
<dbReference type="EC" id="3.1.3.16" evidence="7"/>